<evidence type="ECO:0000256" key="1">
    <source>
        <dbReference type="SAM" id="MobiDB-lite"/>
    </source>
</evidence>
<reference evidence="2 3" key="2">
    <citation type="journal article" date="2016" name="Stand. Genomic Sci.">
        <title>Complete genome sequence of 'Halanaeroarchaeum sulfurireducens' M27-SA2, a sulfur-reducing and acetate-oxidizing haloarchaeon from the deep-sea hypersaline anoxic lake Medee.</title>
        <authorList>
            <person name="Messina E."/>
            <person name="Sorokin D.Y."/>
            <person name="Kublanov I.V."/>
            <person name="Toshchakov S."/>
            <person name="Lopatina A."/>
            <person name="Arcadi E."/>
            <person name="Smedile F."/>
            <person name="La Spada G."/>
            <person name="La Cono V."/>
            <person name="Yakimov M.M."/>
        </authorList>
    </citation>
    <scope>NUCLEOTIDE SEQUENCE [LARGE SCALE GENOMIC DNA]</scope>
    <source>
        <strain evidence="2 3">M27-SA2</strain>
    </source>
</reference>
<dbReference type="AlphaFoldDB" id="A0A0N9ND24"/>
<evidence type="ECO:0000313" key="2">
    <source>
        <dbReference type="EMBL" id="ALG82914.1"/>
    </source>
</evidence>
<protein>
    <submittedName>
        <fullName evidence="2">Phage head morphogenesis protein, SPP1 gp7 family</fullName>
    </submittedName>
</protein>
<reference evidence="3" key="1">
    <citation type="submission" date="2015-05" db="EMBL/GenBank/DDBJ databases">
        <title>Complete genome sequence of Halanaeroarchaeum sulfurireducens type strain M27-SA2, a sulfate-reducer haloarchaeon from marine anoxic lake Medee.</title>
        <authorList>
            <person name="Messina E."/>
            <person name="Kublanov I.V."/>
            <person name="Toshchakov S."/>
            <person name="Arcadi E."/>
            <person name="La Spada G."/>
            <person name="La Cono V."/>
            <person name="Yakimov M.M."/>
        </authorList>
    </citation>
    <scope>NUCLEOTIDE SEQUENCE [LARGE SCALE GENOMIC DNA]</scope>
    <source>
        <strain evidence="3">M27-SA2</strain>
    </source>
</reference>
<sequence>MAAGVEQLQGEHAHPTKAGNRDAHANDPSKTTTIQRKYAQKLRGRFANIRAEIRRGVANRDVLGLQGDDDGRVSLSDILAGDDIPADVRERFVELLVDQEYVAARDLVEQLASDFEPEDLITRDFEFDRLARKHEEFMAWLRDQQEAGVLEVISRDGNTYVRSAYERGWKNANSWMEADPLQSDLATALQRPVHRDKLSLLYERNFEALQGITQDVSREISL</sequence>
<name>A0A0N9ND24_9EURY</name>
<evidence type="ECO:0000313" key="3">
    <source>
        <dbReference type="Proteomes" id="UP000060390"/>
    </source>
</evidence>
<organism evidence="2 3">
    <name type="scientific">Halanaeroarchaeum sulfurireducens</name>
    <dbReference type="NCBI Taxonomy" id="1604004"/>
    <lineage>
        <taxon>Archaea</taxon>
        <taxon>Methanobacteriati</taxon>
        <taxon>Methanobacteriota</taxon>
        <taxon>Stenosarchaea group</taxon>
        <taxon>Halobacteria</taxon>
        <taxon>Halobacteriales</taxon>
        <taxon>Halobacteriaceae</taxon>
        <taxon>Halanaeroarchaeum</taxon>
    </lineage>
</organism>
<proteinExistence type="predicted"/>
<accession>A0A0N9ND24</accession>
<dbReference type="EMBL" id="CP011564">
    <property type="protein sequence ID" value="ALG82914.1"/>
    <property type="molecule type" value="Genomic_DNA"/>
</dbReference>
<dbReference type="Proteomes" id="UP000060390">
    <property type="component" value="Chromosome"/>
</dbReference>
<feature type="compositionally biased region" description="Basic and acidic residues" evidence="1">
    <location>
        <begin position="9"/>
        <end position="27"/>
    </location>
</feature>
<dbReference type="KEGG" id="hsf:HLASA_2039"/>
<dbReference type="STRING" id="1604004.HLASA_2039"/>
<gene>
    <name evidence="2" type="ORF">HLASA_2039</name>
</gene>
<feature type="region of interest" description="Disordered" evidence="1">
    <location>
        <begin position="1"/>
        <end position="33"/>
    </location>
</feature>